<reference evidence="3" key="2">
    <citation type="journal article" date="2021" name="PeerJ">
        <title>Extensive microbial diversity within the chicken gut microbiome revealed by metagenomics and culture.</title>
        <authorList>
            <person name="Gilroy R."/>
            <person name="Ravi A."/>
            <person name="Getino M."/>
            <person name="Pursley I."/>
            <person name="Horton D.L."/>
            <person name="Alikhan N.F."/>
            <person name="Baker D."/>
            <person name="Gharbi K."/>
            <person name="Hall N."/>
            <person name="Watson M."/>
            <person name="Adriaenssens E.M."/>
            <person name="Foster-Nyarko E."/>
            <person name="Jarju S."/>
            <person name="Secka A."/>
            <person name="Antonio M."/>
            <person name="Oren A."/>
            <person name="Chaudhuri R.R."/>
            <person name="La Ragione R."/>
            <person name="Hildebrand F."/>
            <person name="Pallen M.J."/>
        </authorList>
    </citation>
    <scope>NUCLEOTIDE SEQUENCE</scope>
    <source>
        <strain evidence="3">ChiGjej1B1-24693</strain>
    </source>
</reference>
<evidence type="ECO:0000259" key="2">
    <source>
        <dbReference type="Pfam" id="PF03070"/>
    </source>
</evidence>
<dbReference type="CDD" id="cd19365">
    <property type="entry name" value="TenA_C-like"/>
    <property type="match status" value="1"/>
</dbReference>
<dbReference type="Gene3D" id="1.20.910.10">
    <property type="entry name" value="Heme oxygenase-like"/>
    <property type="match status" value="1"/>
</dbReference>
<dbReference type="Proteomes" id="UP000886842">
    <property type="component" value="Unassembled WGS sequence"/>
</dbReference>
<dbReference type="PANTHER" id="PTHR43198:SF2">
    <property type="entry name" value="SI:CH1073-67J19.1-RELATED"/>
    <property type="match status" value="1"/>
</dbReference>
<evidence type="ECO:0000256" key="1">
    <source>
        <dbReference type="ARBA" id="ARBA00004948"/>
    </source>
</evidence>
<accession>A0A9D1GYS9</accession>
<dbReference type="InterPro" id="IPR016084">
    <property type="entry name" value="Haem_Oase-like_multi-hlx"/>
</dbReference>
<dbReference type="GO" id="GO:0005829">
    <property type="term" value="C:cytosol"/>
    <property type="evidence" value="ECO:0007669"/>
    <property type="project" value="TreeGrafter"/>
</dbReference>
<dbReference type="Pfam" id="PF03070">
    <property type="entry name" value="TENA_THI-4"/>
    <property type="match status" value="1"/>
</dbReference>
<dbReference type="PANTHER" id="PTHR43198">
    <property type="entry name" value="BIFUNCTIONAL TH2 PROTEIN"/>
    <property type="match status" value="1"/>
</dbReference>
<dbReference type="AlphaFoldDB" id="A0A9D1GYS9"/>
<comment type="caution">
    <text evidence="3">The sequence shown here is derived from an EMBL/GenBank/DDBJ whole genome shotgun (WGS) entry which is preliminary data.</text>
</comment>
<comment type="pathway">
    <text evidence="1">Cofactor biosynthesis; thiamine diphosphate biosynthesis.</text>
</comment>
<dbReference type="SUPFAM" id="SSF48613">
    <property type="entry name" value="Heme oxygenase-like"/>
    <property type="match status" value="1"/>
</dbReference>
<protein>
    <submittedName>
        <fullName evidence="3">TenA family protein</fullName>
    </submittedName>
</protein>
<evidence type="ECO:0000313" key="3">
    <source>
        <dbReference type="EMBL" id="HIT76298.1"/>
    </source>
</evidence>
<organism evidence="3 4">
    <name type="scientific">Candidatus Avipropionibacterium avicola</name>
    <dbReference type="NCBI Taxonomy" id="2840701"/>
    <lineage>
        <taxon>Bacteria</taxon>
        <taxon>Bacillati</taxon>
        <taxon>Actinomycetota</taxon>
        <taxon>Actinomycetes</taxon>
        <taxon>Propionibacteriales</taxon>
        <taxon>Propionibacteriaceae</taxon>
        <taxon>Propionibacteriaceae incertae sedis</taxon>
        <taxon>Candidatus Avipropionibacterium</taxon>
    </lineage>
</organism>
<feature type="domain" description="Thiaminase-2/PQQC" evidence="2">
    <location>
        <begin position="9"/>
        <end position="212"/>
    </location>
</feature>
<gene>
    <name evidence="3" type="ORF">IAA98_11995</name>
</gene>
<evidence type="ECO:0000313" key="4">
    <source>
        <dbReference type="Proteomes" id="UP000886842"/>
    </source>
</evidence>
<reference evidence="3" key="1">
    <citation type="submission" date="2020-10" db="EMBL/GenBank/DDBJ databases">
        <authorList>
            <person name="Gilroy R."/>
        </authorList>
    </citation>
    <scope>NUCLEOTIDE SEQUENCE</scope>
    <source>
        <strain evidence="3">ChiGjej1B1-24693</strain>
    </source>
</reference>
<sequence length="218" mass="24170">MTTFTDQAWQEIAPIITAIEQHPFVHALGDGSLAEQTFQYYMSQDAAYLHHYSRMLALAASQATDPADSLFWANSSMTANSVELKLHESFLGEGLATTEVEPSPTCTAYTSHQAMQGSTGSYACLAASLLPCFWIYEHVGRHLLATAQLEQNPYRAWIESYSDPGFAESSARARGIVDRACSATGAADRTAAMASFVTSSRYEWMFWDAAWRREEWPV</sequence>
<name>A0A9D1GYS9_9ACTN</name>
<dbReference type="EMBL" id="DVLP01000353">
    <property type="protein sequence ID" value="HIT76298.1"/>
    <property type="molecule type" value="Genomic_DNA"/>
</dbReference>
<dbReference type="InterPro" id="IPR050967">
    <property type="entry name" value="Thiamine_Salvage_TenA"/>
</dbReference>
<dbReference type="InterPro" id="IPR004305">
    <property type="entry name" value="Thiaminase-2/PQQC"/>
</dbReference>
<proteinExistence type="predicted"/>